<gene>
    <name evidence="1" type="ORF">DVH24_031686</name>
</gene>
<evidence type="ECO:0000313" key="1">
    <source>
        <dbReference type="EMBL" id="RXH89329.1"/>
    </source>
</evidence>
<dbReference type="PANTHER" id="PTHR36795:SF2">
    <property type="entry name" value="OS01G0938400 PROTEIN"/>
    <property type="match status" value="1"/>
</dbReference>
<organism evidence="1 2">
    <name type="scientific">Malus domestica</name>
    <name type="common">Apple</name>
    <name type="synonym">Pyrus malus</name>
    <dbReference type="NCBI Taxonomy" id="3750"/>
    <lineage>
        <taxon>Eukaryota</taxon>
        <taxon>Viridiplantae</taxon>
        <taxon>Streptophyta</taxon>
        <taxon>Embryophyta</taxon>
        <taxon>Tracheophyta</taxon>
        <taxon>Spermatophyta</taxon>
        <taxon>Magnoliopsida</taxon>
        <taxon>eudicotyledons</taxon>
        <taxon>Gunneridae</taxon>
        <taxon>Pentapetalae</taxon>
        <taxon>rosids</taxon>
        <taxon>fabids</taxon>
        <taxon>Rosales</taxon>
        <taxon>Rosaceae</taxon>
        <taxon>Amygdaloideae</taxon>
        <taxon>Maleae</taxon>
        <taxon>Malus</taxon>
    </lineage>
</organism>
<protein>
    <submittedName>
        <fullName evidence="1">Uncharacterized protein</fullName>
    </submittedName>
</protein>
<accession>A0A498J0T4</accession>
<evidence type="ECO:0000313" key="2">
    <source>
        <dbReference type="Proteomes" id="UP000290289"/>
    </source>
</evidence>
<keyword evidence="2" id="KW-1185">Reference proteome</keyword>
<dbReference type="Proteomes" id="UP000290289">
    <property type="component" value="Chromosome 9"/>
</dbReference>
<sequence>MTSSSSSSKLPAYRRLTHEEDLDDDEFDFETNRVVVRSRTNNSTTSWCRFRPFRRVHIRRRSFKLRVPSLRRLLSLRRKVRVISALCEKVVRRFKEGQSHFGDLFAGNYLFVQVSPSSLKALHKKGTTTQHSLQFSKPYALPSKNIA</sequence>
<proteinExistence type="predicted"/>
<name>A0A498J0T4_MALDO</name>
<dbReference type="PANTHER" id="PTHR36795">
    <property type="entry name" value="OS01G0938400 PROTEIN"/>
    <property type="match status" value="1"/>
</dbReference>
<comment type="caution">
    <text evidence="1">The sequence shown here is derived from an EMBL/GenBank/DDBJ whole genome shotgun (WGS) entry which is preliminary data.</text>
</comment>
<dbReference type="KEGG" id="mdm:103421598"/>
<dbReference type="AlphaFoldDB" id="A0A498J0T4"/>
<dbReference type="EMBL" id="RDQH01000335">
    <property type="protein sequence ID" value="RXH89329.1"/>
    <property type="molecule type" value="Genomic_DNA"/>
</dbReference>
<dbReference type="OrthoDB" id="1932414at2759"/>
<reference evidence="1 2" key="1">
    <citation type="submission" date="2018-10" db="EMBL/GenBank/DDBJ databases">
        <title>A high-quality apple genome assembly.</title>
        <authorList>
            <person name="Hu J."/>
        </authorList>
    </citation>
    <scope>NUCLEOTIDE SEQUENCE [LARGE SCALE GENOMIC DNA]</scope>
    <source>
        <strain evidence="2">cv. HFTH1</strain>
        <tissue evidence="1">Young leaf</tissue>
    </source>
</reference>